<dbReference type="Proteomes" id="UP000241462">
    <property type="component" value="Unassembled WGS sequence"/>
</dbReference>
<dbReference type="EMBL" id="KZ678398">
    <property type="protein sequence ID" value="PSR94447.1"/>
    <property type="molecule type" value="Genomic_DNA"/>
</dbReference>
<evidence type="ECO:0000256" key="2">
    <source>
        <dbReference type="SAM" id="SignalP"/>
    </source>
</evidence>
<gene>
    <name evidence="3" type="ORF">BD289DRAFT_141267</name>
</gene>
<keyword evidence="4" id="KW-1185">Reference proteome</keyword>
<organism evidence="3 4">
    <name type="scientific">Coniella lustricola</name>
    <dbReference type="NCBI Taxonomy" id="2025994"/>
    <lineage>
        <taxon>Eukaryota</taxon>
        <taxon>Fungi</taxon>
        <taxon>Dikarya</taxon>
        <taxon>Ascomycota</taxon>
        <taxon>Pezizomycotina</taxon>
        <taxon>Sordariomycetes</taxon>
        <taxon>Sordariomycetidae</taxon>
        <taxon>Diaporthales</taxon>
        <taxon>Schizoparmaceae</taxon>
        <taxon>Coniella</taxon>
    </lineage>
</organism>
<feature type="region of interest" description="Disordered" evidence="1">
    <location>
        <begin position="109"/>
        <end position="170"/>
    </location>
</feature>
<proteinExistence type="predicted"/>
<feature type="chain" id="PRO_5015667888" evidence="2">
    <location>
        <begin position="18"/>
        <end position="170"/>
    </location>
</feature>
<protein>
    <submittedName>
        <fullName evidence="3">Uncharacterized protein</fullName>
    </submittedName>
</protein>
<evidence type="ECO:0000256" key="1">
    <source>
        <dbReference type="SAM" id="MobiDB-lite"/>
    </source>
</evidence>
<sequence>MIHSQLTLFCIFFTIQGQVFLVFPLPQHPPPSLANTHPDIVRDPAGRLSLHFNIRSVSLFKNGDYRSPQTPSIILVLGDPTSLAFLPSRSLLLVIDIPKYHRDMTITAKRRKKKKREKRESISNVTLRVPPANSLVGKQGQSQSTYGIRRIRSSESSDVQGQGLYWGGGN</sequence>
<accession>A0A2T3AFF0</accession>
<dbReference type="AlphaFoldDB" id="A0A2T3AFF0"/>
<dbReference type="InParanoid" id="A0A2T3AFF0"/>
<name>A0A2T3AFF0_9PEZI</name>
<evidence type="ECO:0000313" key="3">
    <source>
        <dbReference type="EMBL" id="PSR94447.1"/>
    </source>
</evidence>
<reference evidence="3 4" key="1">
    <citation type="journal article" date="2018" name="Mycol. Prog.">
        <title>Coniella lustricola, a new species from submerged detritus.</title>
        <authorList>
            <person name="Raudabaugh D.B."/>
            <person name="Iturriaga T."/>
            <person name="Carver A."/>
            <person name="Mondo S."/>
            <person name="Pangilinan J."/>
            <person name="Lipzen A."/>
            <person name="He G."/>
            <person name="Amirebrahimi M."/>
            <person name="Grigoriev I.V."/>
            <person name="Miller A.N."/>
        </authorList>
    </citation>
    <scope>NUCLEOTIDE SEQUENCE [LARGE SCALE GENOMIC DNA]</scope>
    <source>
        <strain evidence="3 4">B22-T-1</strain>
    </source>
</reference>
<feature type="signal peptide" evidence="2">
    <location>
        <begin position="1"/>
        <end position="17"/>
    </location>
</feature>
<keyword evidence="2" id="KW-0732">Signal</keyword>
<evidence type="ECO:0000313" key="4">
    <source>
        <dbReference type="Proteomes" id="UP000241462"/>
    </source>
</evidence>